<protein>
    <submittedName>
        <fullName evidence="1">Uncharacterized protein</fullName>
    </submittedName>
</protein>
<evidence type="ECO:0000313" key="1">
    <source>
        <dbReference type="EMBL" id="KAK8954228.1"/>
    </source>
</evidence>
<organism evidence="1 2">
    <name type="scientific">Platanthera zijinensis</name>
    <dbReference type="NCBI Taxonomy" id="2320716"/>
    <lineage>
        <taxon>Eukaryota</taxon>
        <taxon>Viridiplantae</taxon>
        <taxon>Streptophyta</taxon>
        <taxon>Embryophyta</taxon>
        <taxon>Tracheophyta</taxon>
        <taxon>Spermatophyta</taxon>
        <taxon>Magnoliopsida</taxon>
        <taxon>Liliopsida</taxon>
        <taxon>Asparagales</taxon>
        <taxon>Orchidaceae</taxon>
        <taxon>Orchidoideae</taxon>
        <taxon>Orchideae</taxon>
        <taxon>Orchidinae</taxon>
        <taxon>Platanthera</taxon>
    </lineage>
</organism>
<gene>
    <name evidence="1" type="ORF">KSP39_PZI001915</name>
</gene>
<reference evidence="1 2" key="1">
    <citation type="journal article" date="2022" name="Nat. Plants">
        <title>Genomes of leafy and leafless Platanthera orchids illuminate the evolution of mycoheterotrophy.</title>
        <authorList>
            <person name="Li M.H."/>
            <person name="Liu K.W."/>
            <person name="Li Z."/>
            <person name="Lu H.C."/>
            <person name="Ye Q.L."/>
            <person name="Zhang D."/>
            <person name="Wang J.Y."/>
            <person name="Li Y.F."/>
            <person name="Zhong Z.M."/>
            <person name="Liu X."/>
            <person name="Yu X."/>
            <person name="Liu D.K."/>
            <person name="Tu X.D."/>
            <person name="Liu B."/>
            <person name="Hao Y."/>
            <person name="Liao X.Y."/>
            <person name="Jiang Y.T."/>
            <person name="Sun W.H."/>
            <person name="Chen J."/>
            <person name="Chen Y.Q."/>
            <person name="Ai Y."/>
            <person name="Zhai J.W."/>
            <person name="Wu S.S."/>
            <person name="Zhou Z."/>
            <person name="Hsiao Y.Y."/>
            <person name="Wu W.L."/>
            <person name="Chen Y.Y."/>
            <person name="Lin Y.F."/>
            <person name="Hsu J.L."/>
            <person name="Li C.Y."/>
            <person name="Wang Z.W."/>
            <person name="Zhao X."/>
            <person name="Zhong W.Y."/>
            <person name="Ma X.K."/>
            <person name="Ma L."/>
            <person name="Huang J."/>
            <person name="Chen G.Z."/>
            <person name="Huang M.Z."/>
            <person name="Huang L."/>
            <person name="Peng D.H."/>
            <person name="Luo Y.B."/>
            <person name="Zou S.Q."/>
            <person name="Chen S.P."/>
            <person name="Lan S."/>
            <person name="Tsai W.C."/>
            <person name="Van de Peer Y."/>
            <person name="Liu Z.J."/>
        </authorList>
    </citation>
    <scope>NUCLEOTIDE SEQUENCE [LARGE SCALE GENOMIC DNA]</scope>
    <source>
        <strain evidence="1">Lor287</strain>
    </source>
</reference>
<dbReference type="AlphaFoldDB" id="A0AAP0C0B3"/>
<comment type="caution">
    <text evidence="1">The sequence shown here is derived from an EMBL/GenBank/DDBJ whole genome shotgun (WGS) entry which is preliminary data.</text>
</comment>
<dbReference type="Proteomes" id="UP001418222">
    <property type="component" value="Unassembled WGS sequence"/>
</dbReference>
<proteinExistence type="predicted"/>
<sequence length="236" mass="26206">MLHAHGCKAPNGEEMTLADSKFPLPPNNWKMKSVDKLMDHFLTPIKIGDNQASRVYHNKHHRSRKPRSPPFIVSSLAWKPLDAIVPQDAFRKSLLESQLLFMEIDKEKPQETRRSTPVNSDKKAAVHAEIERVTRLPANSNYAVHRLKMLNKILNLISVQMEMDGSRLNCPDLDRSSGGGVFGGGFTGWGGGWQDPVVVGFSAATVGLKKGRRWLQWVEAAAVVGVEGMGGVWGWC</sequence>
<accession>A0AAP0C0B3</accession>
<evidence type="ECO:0000313" key="2">
    <source>
        <dbReference type="Proteomes" id="UP001418222"/>
    </source>
</evidence>
<dbReference type="EMBL" id="JBBWWQ010000002">
    <property type="protein sequence ID" value="KAK8954228.1"/>
    <property type="molecule type" value="Genomic_DNA"/>
</dbReference>
<keyword evidence="2" id="KW-1185">Reference proteome</keyword>
<name>A0AAP0C0B3_9ASPA</name>